<sequence>MSLTEQQVSNLGLHQFLMPNQQVGDMEAVVSNLGSQKISLPIKQSSAGEHMYNNALNEESNSENEVTMTPQQRQQDSQQAESTFVPADAADHASKNLTDSLPLKESCSTDKANDGHWS</sequence>
<gene>
    <name evidence="2" type="ORF">TEA_005696</name>
</gene>
<feature type="compositionally biased region" description="Basic and acidic residues" evidence="1">
    <location>
        <begin position="107"/>
        <end position="118"/>
    </location>
</feature>
<feature type="region of interest" description="Disordered" evidence="1">
    <location>
        <begin position="54"/>
        <end position="118"/>
    </location>
</feature>
<proteinExistence type="predicted"/>
<evidence type="ECO:0000256" key="1">
    <source>
        <dbReference type="SAM" id="MobiDB-lite"/>
    </source>
</evidence>
<dbReference type="AlphaFoldDB" id="A0A4V3WL17"/>
<dbReference type="Proteomes" id="UP000306102">
    <property type="component" value="Unassembled WGS sequence"/>
</dbReference>
<name>A0A4V3WL17_CAMSN</name>
<dbReference type="EMBL" id="SDRB02011072">
    <property type="protein sequence ID" value="THG03007.1"/>
    <property type="molecule type" value="Genomic_DNA"/>
</dbReference>
<accession>A0A4V3WL17</accession>
<evidence type="ECO:0000313" key="3">
    <source>
        <dbReference type="Proteomes" id="UP000306102"/>
    </source>
</evidence>
<evidence type="ECO:0000313" key="2">
    <source>
        <dbReference type="EMBL" id="THG03007.1"/>
    </source>
</evidence>
<reference evidence="2 3" key="1">
    <citation type="journal article" date="2018" name="Proc. Natl. Acad. Sci. U.S.A.">
        <title>Draft genome sequence of Camellia sinensis var. sinensis provides insights into the evolution of the tea genome and tea quality.</title>
        <authorList>
            <person name="Wei C."/>
            <person name="Yang H."/>
            <person name="Wang S."/>
            <person name="Zhao J."/>
            <person name="Liu C."/>
            <person name="Gao L."/>
            <person name="Xia E."/>
            <person name="Lu Y."/>
            <person name="Tai Y."/>
            <person name="She G."/>
            <person name="Sun J."/>
            <person name="Cao H."/>
            <person name="Tong W."/>
            <person name="Gao Q."/>
            <person name="Li Y."/>
            <person name="Deng W."/>
            <person name="Jiang X."/>
            <person name="Wang W."/>
            <person name="Chen Q."/>
            <person name="Zhang S."/>
            <person name="Li H."/>
            <person name="Wu J."/>
            <person name="Wang P."/>
            <person name="Li P."/>
            <person name="Shi C."/>
            <person name="Zheng F."/>
            <person name="Jian J."/>
            <person name="Huang B."/>
            <person name="Shan D."/>
            <person name="Shi M."/>
            <person name="Fang C."/>
            <person name="Yue Y."/>
            <person name="Li F."/>
            <person name="Li D."/>
            <person name="Wei S."/>
            <person name="Han B."/>
            <person name="Jiang C."/>
            <person name="Yin Y."/>
            <person name="Xia T."/>
            <person name="Zhang Z."/>
            <person name="Bennetzen J.L."/>
            <person name="Zhao S."/>
            <person name="Wan X."/>
        </authorList>
    </citation>
    <scope>NUCLEOTIDE SEQUENCE [LARGE SCALE GENOMIC DNA]</scope>
    <source>
        <strain evidence="3">cv. Shuchazao</strain>
        <tissue evidence="2">Leaf</tissue>
    </source>
</reference>
<organism evidence="2 3">
    <name type="scientific">Camellia sinensis var. sinensis</name>
    <name type="common">China tea</name>
    <dbReference type="NCBI Taxonomy" id="542762"/>
    <lineage>
        <taxon>Eukaryota</taxon>
        <taxon>Viridiplantae</taxon>
        <taxon>Streptophyta</taxon>
        <taxon>Embryophyta</taxon>
        <taxon>Tracheophyta</taxon>
        <taxon>Spermatophyta</taxon>
        <taxon>Magnoliopsida</taxon>
        <taxon>eudicotyledons</taxon>
        <taxon>Gunneridae</taxon>
        <taxon>Pentapetalae</taxon>
        <taxon>asterids</taxon>
        <taxon>Ericales</taxon>
        <taxon>Theaceae</taxon>
        <taxon>Camellia</taxon>
    </lineage>
</organism>
<keyword evidence="3" id="KW-1185">Reference proteome</keyword>
<comment type="caution">
    <text evidence="2">The sequence shown here is derived from an EMBL/GenBank/DDBJ whole genome shotgun (WGS) entry which is preliminary data.</text>
</comment>
<protein>
    <submittedName>
        <fullName evidence="2">Uncharacterized protein</fullName>
    </submittedName>
</protein>
<feature type="compositionally biased region" description="Low complexity" evidence="1">
    <location>
        <begin position="54"/>
        <end position="79"/>
    </location>
</feature>